<dbReference type="GO" id="GO:0008017">
    <property type="term" value="F:microtubule binding"/>
    <property type="evidence" value="ECO:0007669"/>
    <property type="project" value="InterPro"/>
</dbReference>
<dbReference type="PROSITE" id="PS50199">
    <property type="entry name" value="ZF_RANBP2_2"/>
    <property type="match status" value="1"/>
</dbReference>
<dbReference type="GO" id="GO:0005794">
    <property type="term" value="C:Golgi apparatus"/>
    <property type="evidence" value="ECO:0007669"/>
    <property type="project" value="TreeGrafter"/>
</dbReference>
<dbReference type="PANTHER" id="PTHR31543:SF1">
    <property type="entry name" value="HECT DOMAIN-CONTAINING PROTEIN"/>
    <property type="match status" value="1"/>
</dbReference>
<evidence type="ECO:0000259" key="14">
    <source>
        <dbReference type="PROSITE" id="PS50199"/>
    </source>
</evidence>
<feature type="region of interest" description="Disordered" evidence="12">
    <location>
        <begin position="1006"/>
        <end position="1050"/>
    </location>
</feature>
<dbReference type="GO" id="GO:0008270">
    <property type="term" value="F:zinc ion binding"/>
    <property type="evidence" value="ECO:0007669"/>
    <property type="project" value="UniProtKB-KW"/>
</dbReference>
<dbReference type="GO" id="GO:0031514">
    <property type="term" value="C:motile cilium"/>
    <property type="evidence" value="ECO:0007669"/>
    <property type="project" value="InterPro"/>
</dbReference>
<dbReference type="Pfam" id="PF13851">
    <property type="entry name" value="GAS"/>
    <property type="match status" value="1"/>
</dbReference>
<dbReference type="FunFam" id="3.30.2410.10:FF:000009">
    <property type="entry name" value="Probable E3 ubiquitin-protein ligase HECTD2"/>
    <property type="match status" value="1"/>
</dbReference>
<evidence type="ECO:0000259" key="15">
    <source>
        <dbReference type="PROSITE" id="PS50237"/>
    </source>
</evidence>
<feature type="transmembrane region" description="Helical" evidence="13">
    <location>
        <begin position="51"/>
        <end position="71"/>
    </location>
</feature>
<dbReference type="EC" id="2.3.2.26" evidence="3"/>
<keyword evidence="13" id="KW-0472">Membrane</keyword>
<feature type="domain" description="HECT" evidence="15">
    <location>
        <begin position="365"/>
        <end position="702"/>
    </location>
</feature>
<keyword evidence="8" id="KW-0862">Zinc</keyword>
<accession>A0A8J5MIC5</accession>
<keyword evidence="11" id="KW-0175">Coiled coil</keyword>
<keyword evidence="6 10" id="KW-0863">Zinc-finger</keyword>
<evidence type="ECO:0000256" key="11">
    <source>
        <dbReference type="SAM" id="Coils"/>
    </source>
</evidence>
<evidence type="ECO:0000256" key="6">
    <source>
        <dbReference type="ARBA" id="ARBA00022771"/>
    </source>
</evidence>
<dbReference type="PROSITE" id="PS50237">
    <property type="entry name" value="HECT"/>
    <property type="match status" value="1"/>
</dbReference>
<feature type="compositionally biased region" description="Low complexity" evidence="12">
    <location>
        <begin position="1491"/>
        <end position="1501"/>
    </location>
</feature>
<proteinExistence type="predicted"/>
<keyword evidence="13" id="KW-0812">Transmembrane</keyword>
<name>A0A8J5MIC5_9STRA</name>
<keyword evidence="4" id="KW-0808">Transferase</keyword>
<evidence type="ECO:0000313" key="17">
    <source>
        <dbReference type="Proteomes" id="UP000709295"/>
    </source>
</evidence>
<dbReference type="SMART" id="SM00119">
    <property type="entry name" value="HECTc"/>
    <property type="match status" value="1"/>
</dbReference>
<evidence type="ECO:0000256" key="5">
    <source>
        <dbReference type="ARBA" id="ARBA00022723"/>
    </source>
</evidence>
<evidence type="ECO:0000256" key="4">
    <source>
        <dbReference type="ARBA" id="ARBA00022679"/>
    </source>
</evidence>
<dbReference type="GO" id="GO:0048870">
    <property type="term" value="P:cell motility"/>
    <property type="evidence" value="ECO:0007669"/>
    <property type="project" value="InterPro"/>
</dbReference>
<evidence type="ECO:0000256" key="9">
    <source>
        <dbReference type="PROSITE-ProRule" id="PRU00104"/>
    </source>
</evidence>
<organism evidence="16 17">
    <name type="scientific">Phytophthora aleatoria</name>
    <dbReference type="NCBI Taxonomy" id="2496075"/>
    <lineage>
        <taxon>Eukaryota</taxon>
        <taxon>Sar</taxon>
        <taxon>Stramenopiles</taxon>
        <taxon>Oomycota</taxon>
        <taxon>Peronosporomycetes</taxon>
        <taxon>Peronosporales</taxon>
        <taxon>Peronosporaceae</taxon>
        <taxon>Phytophthora</taxon>
    </lineage>
</organism>
<feature type="compositionally biased region" description="Basic residues" evidence="12">
    <location>
        <begin position="1016"/>
        <end position="1032"/>
    </location>
</feature>
<feature type="active site" description="Glycyl thioester intermediate" evidence="9">
    <location>
        <position position="668"/>
    </location>
</feature>
<gene>
    <name evidence="16" type="ORF">JG688_00003411</name>
</gene>
<comment type="catalytic activity">
    <reaction evidence="1">
        <text>S-ubiquitinyl-[E2 ubiquitin-conjugating enzyme]-L-cysteine + [acceptor protein]-L-lysine = [E2 ubiquitin-conjugating enzyme]-L-cysteine + N(6)-ubiquitinyl-[acceptor protein]-L-lysine.</text>
        <dbReference type="EC" id="2.3.2.26"/>
    </reaction>
</comment>
<protein>
    <recommendedName>
        <fullName evidence="3">HECT-type E3 ubiquitin transferase</fullName>
        <ecNumber evidence="3">2.3.2.26</ecNumber>
    </recommendedName>
</protein>
<keyword evidence="5" id="KW-0479">Metal-binding</keyword>
<dbReference type="InterPro" id="IPR039308">
    <property type="entry name" value="GAS8"/>
</dbReference>
<dbReference type="InterPro" id="IPR025593">
    <property type="entry name" value="GAS8_dom"/>
</dbReference>
<feature type="coiled-coil region" evidence="11">
    <location>
        <begin position="1430"/>
        <end position="1467"/>
    </location>
</feature>
<dbReference type="Pfam" id="PF13649">
    <property type="entry name" value="Methyltransf_25"/>
    <property type="match status" value="1"/>
</dbReference>
<dbReference type="InterPro" id="IPR000569">
    <property type="entry name" value="HECT_dom"/>
</dbReference>
<dbReference type="InterPro" id="IPR001876">
    <property type="entry name" value="Znf_RanBP2"/>
</dbReference>
<keyword evidence="13" id="KW-1133">Transmembrane helix</keyword>
<dbReference type="GO" id="GO:0061630">
    <property type="term" value="F:ubiquitin protein ligase activity"/>
    <property type="evidence" value="ECO:0007669"/>
    <property type="project" value="UniProtKB-EC"/>
</dbReference>
<dbReference type="InterPro" id="IPR041698">
    <property type="entry name" value="Methyltransf_25"/>
</dbReference>
<feature type="region of interest" description="Disordered" evidence="12">
    <location>
        <begin position="1486"/>
        <end position="1539"/>
    </location>
</feature>
<evidence type="ECO:0000256" key="13">
    <source>
        <dbReference type="SAM" id="Phobius"/>
    </source>
</evidence>
<feature type="domain" description="RanBP2-type" evidence="14">
    <location>
        <begin position="101"/>
        <end position="130"/>
    </location>
</feature>
<dbReference type="GO" id="GO:0031267">
    <property type="term" value="F:small GTPase binding"/>
    <property type="evidence" value="ECO:0007669"/>
    <property type="project" value="InterPro"/>
</dbReference>
<evidence type="ECO:0000256" key="3">
    <source>
        <dbReference type="ARBA" id="ARBA00012485"/>
    </source>
</evidence>
<comment type="pathway">
    <text evidence="2">Protein modification; protein ubiquitination.</text>
</comment>
<sequence length="1539" mass="177048">MRAFWRRDGATAFNTGVKTITMLLWIKGSAAQRLVGHETRRLAESSDSYNFMFYFVIGAMMLTCLIYNIFFKHKMEANFLRQQALPETMLRQDVIASDQDMNNLWECEVCSFKSYDAHTTCMLCGTDRSFKMIEKTTRAIDESSSEHSNAPSSASSSTKYVLYMDEKENPLTRSAVNRATPSRSIGSKSTPKINREFFKRKLSVLNLRQQSARRRHEWSRQRNDDGELIWVRKKHYMDRKALKSLRNLDSLRSQSSASLRDSILSNGSVNSVGIVSRIVVSPKNPTGRLSLEAADGALAMRGSDSSEFSQDELEQVGSLPFQQKHAWFVQHTAAMEVPWEYGHLLLEIERDNLLHNSCEQLLWATPDQLHQSLRIKFANEPGVDAGGLVREWFTLMTKEVFDDTTGLFYRSGNGDGLMINPASAEASVDHLMYYQAIGRFIGRALFEGILIDAHLALPVCKHILGIPITFSDLEFVDNDLYKNLKWLRDNTGVESLALDFTVNVDQMSDKAKVADLVPNGSNIPVTDGNKMEYITLRFKWIVATSISQQLGSVMQGLFSIIPKELLSVFDHQELELLICGIPDIDVMDWKTHTIYVGERDERAIAWFWNIVHEFSNEQKARLLQFTTGSARVPVQGFKALTMNDGRICPFAIQCVSADECLYPRAHTCFNRIDLPQYDTEKDLRIALSLVIQMEGHTSFPHVQETDQTDESSTMAQRAAQTWQPQKYLKFERVRLRPALELLRRVPELPSTTSRDDGTVEIMDLGAGTGNMGPSFFKRWPKAHVTFVDSSASMLERAKQEHSVNDNVKSEQCTYVEADFESFQPAKPVDLIFSNAALHWVSSERHKQLLPRLFSFLKSGGTLAFQIPDTRLQPSHGLIAEAAKQVGHWDRVAHVRWVTCERDLGFYYELFKSIDKDVELDMWTTVYAQVLEGDNPVADFVGSTGLRPFMEALNDPSTAATEFEHKYRELIAAAYPRQSDGRTIFNFKRFFARKKSDLVFTKGQQLRLNRPTGARMGPKKGKGKKEKKEKKGKGGGASKKGAAEVNDAERENEAERLELVKQAKALLELTRKEEQAFNEFQQQREKINYFWIVEKKNFEDRKAELRNKERERQDLEEKHQVEIKVYKQRVKHLLYEHQNEITKLKKEMEQSLKLSQDDYRGNERELKTDKRRLKFDLKEIELSHQDYLKSLKQEQDRRITVLRQEFERHAKELQQKYERKRKAFRDDLEARRKQDTQKIEERKNLHIAQLMTAHEKAFGEIKNYYNDITHNNLDLIKSLKEEVSEMKKKEAQDEKLMFEISQENKRMSEPLKRALLDVEKLRKNICVYQEEKVELRTAKAQLLVLEQEYATLSWEFEVLQQRAAQVARELEELTTQFHSSIYDVQQKAGLKNLLLEKKMGALTLQLEQKDAELNEVLLHAKLDPAIVDRVKGRLEDIMANKAEDLRELEAEMAQVRKLQQELATAMQLKMSEYGLPLDELGFMPQTRSAVESSKNNSNNNRSYSDDVAPSPGASIKEQQMAQKRAKTNMAKSFSDPAKVQ</sequence>
<dbReference type="FunFam" id="3.30.2160.10:FF:000001">
    <property type="entry name" value="E3 ubiquitin-protein ligase NEDD4-like"/>
    <property type="match status" value="1"/>
</dbReference>
<keyword evidence="17" id="KW-1185">Reference proteome</keyword>
<evidence type="ECO:0000256" key="2">
    <source>
        <dbReference type="ARBA" id="ARBA00004906"/>
    </source>
</evidence>
<keyword evidence="7 9" id="KW-0833">Ubl conjugation pathway</keyword>
<dbReference type="PANTHER" id="PTHR31543">
    <property type="entry name" value="DYNEIN REGULATORY COMPLEX SUBUNIT 4"/>
    <property type="match status" value="1"/>
</dbReference>
<dbReference type="Pfam" id="PF00632">
    <property type="entry name" value="HECT"/>
    <property type="match status" value="1"/>
</dbReference>
<feature type="coiled-coil region" evidence="11">
    <location>
        <begin position="1327"/>
        <end position="1375"/>
    </location>
</feature>
<dbReference type="Proteomes" id="UP000709295">
    <property type="component" value="Unassembled WGS sequence"/>
</dbReference>
<evidence type="ECO:0000313" key="16">
    <source>
        <dbReference type="EMBL" id="KAG6973713.1"/>
    </source>
</evidence>
<evidence type="ECO:0000256" key="10">
    <source>
        <dbReference type="PROSITE-ProRule" id="PRU00322"/>
    </source>
</evidence>
<dbReference type="EMBL" id="JAENGY010000105">
    <property type="protein sequence ID" value="KAG6973713.1"/>
    <property type="molecule type" value="Genomic_DNA"/>
</dbReference>
<dbReference type="CDD" id="cd02440">
    <property type="entry name" value="AdoMet_MTases"/>
    <property type="match status" value="1"/>
</dbReference>
<evidence type="ECO:0000256" key="12">
    <source>
        <dbReference type="SAM" id="MobiDB-lite"/>
    </source>
</evidence>
<dbReference type="GO" id="GO:0005874">
    <property type="term" value="C:microtubule"/>
    <property type="evidence" value="ECO:0007669"/>
    <property type="project" value="TreeGrafter"/>
</dbReference>
<reference evidence="16" key="1">
    <citation type="submission" date="2021-01" db="EMBL/GenBank/DDBJ databases">
        <title>Phytophthora aleatoria, a newly-described species from Pinus radiata is distinct from Phytophthora cactorum isolates based on comparative genomics.</title>
        <authorList>
            <person name="Mcdougal R."/>
            <person name="Panda P."/>
            <person name="Williams N."/>
            <person name="Studholme D.J."/>
        </authorList>
    </citation>
    <scope>NUCLEOTIDE SEQUENCE</scope>
    <source>
        <strain evidence="16">NZFS 4037</strain>
    </source>
</reference>
<evidence type="ECO:0000256" key="1">
    <source>
        <dbReference type="ARBA" id="ARBA00000885"/>
    </source>
</evidence>
<evidence type="ECO:0000256" key="7">
    <source>
        <dbReference type="ARBA" id="ARBA00022786"/>
    </source>
</evidence>
<comment type="caution">
    <text evidence="16">The sequence shown here is derived from an EMBL/GenBank/DDBJ whole genome shotgun (WGS) entry which is preliminary data.</text>
</comment>
<dbReference type="CDD" id="cd00078">
    <property type="entry name" value="HECTc"/>
    <property type="match status" value="1"/>
</dbReference>
<evidence type="ECO:0000256" key="8">
    <source>
        <dbReference type="ARBA" id="ARBA00022833"/>
    </source>
</evidence>